<evidence type="ECO:0000313" key="1">
    <source>
        <dbReference type="Proteomes" id="UP000887580"/>
    </source>
</evidence>
<dbReference type="Proteomes" id="UP000887580">
    <property type="component" value="Unplaced"/>
</dbReference>
<organism evidence="1 2">
    <name type="scientific">Panagrolaimus sp. PS1159</name>
    <dbReference type="NCBI Taxonomy" id="55785"/>
    <lineage>
        <taxon>Eukaryota</taxon>
        <taxon>Metazoa</taxon>
        <taxon>Ecdysozoa</taxon>
        <taxon>Nematoda</taxon>
        <taxon>Chromadorea</taxon>
        <taxon>Rhabditida</taxon>
        <taxon>Tylenchina</taxon>
        <taxon>Panagrolaimomorpha</taxon>
        <taxon>Panagrolaimoidea</taxon>
        <taxon>Panagrolaimidae</taxon>
        <taxon>Panagrolaimus</taxon>
    </lineage>
</organism>
<name>A0AC35FA37_9BILA</name>
<protein>
    <submittedName>
        <fullName evidence="2">Uncharacterized protein</fullName>
    </submittedName>
</protein>
<sequence length="127" mass="14670">MIRKKDASTRLIKPTLPELFVDEVLYLVENWESNWEYNGEIEIFDEGIAQYLLVGQKSHAKFYAALILNKPSLRCSLVPEEPFDSLEEEAENTIHLVYSNPVSPNGEKDLNLLQEILGKRGFRFVKQ</sequence>
<dbReference type="WBParaSite" id="PS1159_v2.g14748.t1">
    <property type="protein sequence ID" value="PS1159_v2.g14748.t1"/>
    <property type="gene ID" value="PS1159_v2.g14748"/>
</dbReference>
<evidence type="ECO:0000313" key="2">
    <source>
        <dbReference type="WBParaSite" id="PS1159_v2.g14748.t1"/>
    </source>
</evidence>
<proteinExistence type="predicted"/>
<accession>A0AC35FA37</accession>
<reference evidence="2" key="1">
    <citation type="submission" date="2022-11" db="UniProtKB">
        <authorList>
            <consortium name="WormBaseParasite"/>
        </authorList>
    </citation>
    <scope>IDENTIFICATION</scope>
</reference>